<name>A0ABX0J0S6_9BACL</name>
<dbReference type="SUPFAM" id="SSF51430">
    <property type="entry name" value="NAD(P)-linked oxidoreductase"/>
    <property type="match status" value="1"/>
</dbReference>
<gene>
    <name evidence="3" type="ORF">G9U52_04245</name>
</gene>
<proteinExistence type="predicted"/>
<dbReference type="Gene3D" id="3.20.20.100">
    <property type="entry name" value="NADP-dependent oxidoreductase domain"/>
    <property type="match status" value="1"/>
</dbReference>
<comment type="caution">
    <text evidence="3">The sequence shown here is derived from an EMBL/GenBank/DDBJ whole genome shotgun (WGS) entry which is preliminary data.</text>
</comment>
<keyword evidence="1" id="KW-0560">Oxidoreductase</keyword>
<sequence>MKYRRLGKTELKVSVVGVGTWQFGGAWGKDFTQDEVDAILDKASEVGINLIDTAECYGHHLSEGFIGDYISRRNSRADWVLATKFGHNHADRESTRNYWSAEEVLIQLEASLKSLKTDYVDLYQFHSGADDLFDNDQLWTMLDKQVQAGKIRNLGISIGSNDNLHQTDAATKVNAKAIQVIYNRLDQTPENRVFPSCERQDLGVLARVPLASGYLSGKYKPGAEFAANDVRSRHDKEQTALKLERVQEIQKNELPNGLSMAEWALAWCLKHPAVTSVIPGCKSPEQVQTNANAADLDMVSDDHPSAWKA</sequence>
<dbReference type="InterPro" id="IPR050523">
    <property type="entry name" value="AKR_Detox_Biosynth"/>
</dbReference>
<evidence type="ECO:0000313" key="3">
    <source>
        <dbReference type="EMBL" id="NHN29041.1"/>
    </source>
</evidence>
<keyword evidence="4" id="KW-1185">Reference proteome</keyword>
<dbReference type="InterPro" id="IPR023210">
    <property type="entry name" value="NADP_OxRdtase_dom"/>
</dbReference>
<evidence type="ECO:0000256" key="1">
    <source>
        <dbReference type="ARBA" id="ARBA00023002"/>
    </source>
</evidence>
<feature type="domain" description="NADP-dependent oxidoreductase" evidence="2">
    <location>
        <begin position="16"/>
        <end position="303"/>
    </location>
</feature>
<dbReference type="RefSeq" id="WP_166146484.1">
    <property type="nucleotide sequence ID" value="NZ_JAAOIW010000001.1"/>
</dbReference>
<accession>A0ABX0J0S6</accession>
<dbReference type="PANTHER" id="PTHR43364:SF4">
    <property type="entry name" value="NAD(P)-LINKED OXIDOREDUCTASE SUPERFAMILY PROTEIN"/>
    <property type="match status" value="1"/>
</dbReference>
<organism evidence="3 4">
    <name type="scientific">Paenibacillus agricola</name>
    <dbReference type="NCBI Taxonomy" id="2716264"/>
    <lineage>
        <taxon>Bacteria</taxon>
        <taxon>Bacillati</taxon>
        <taxon>Bacillota</taxon>
        <taxon>Bacilli</taxon>
        <taxon>Bacillales</taxon>
        <taxon>Paenibacillaceae</taxon>
        <taxon>Paenibacillus</taxon>
    </lineage>
</organism>
<reference evidence="3" key="1">
    <citation type="submission" date="2020-03" db="EMBL/GenBank/DDBJ databases">
        <title>Draft sequencing of Paenibacilllus sp. S3N08.</title>
        <authorList>
            <person name="Kim D.-U."/>
        </authorList>
    </citation>
    <scope>NUCLEOTIDE SEQUENCE</scope>
    <source>
        <strain evidence="3">S3N08</strain>
    </source>
</reference>
<dbReference type="PANTHER" id="PTHR43364">
    <property type="entry name" value="NADH-SPECIFIC METHYLGLYOXAL REDUCTASE-RELATED"/>
    <property type="match status" value="1"/>
</dbReference>
<evidence type="ECO:0000259" key="2">
    <source>
        <dbReference type="Pfam" id="PF00248"/>
    </source>
</evidence>
<dbReference type="CDD" id="cd19086">
    <property type="entry name" value="AKR_AKR11C1"/>
    <property type="match status" value="1"/>
</dbReference>
<evidence type="ECO:0000313" key="4">
    <source>
        <dbReference type="Proteomes" id="UP001165962"/>
    </source>
</evidence>
<dbReference type="EMBL" id="JAAOIW010000001">
    <property type="protein sequence ID" value="NHN29041.1"/>
    <property type="molecule type" value="Genomic_DNA"/>
</dbReference>
<dbReference type="Pfam" id="PF00248">
    <property type="entry name" value="Aldo_ket_red"/>
    <property type="match status" value="1"/>
</dbReference>
<dbReference type="Proteomes" id="UP001165962">
    <property type="component" value="Unassembled WGS sequence"/>
</dbReference>
<dbReference type="InterPro" id="IPR036812">
    <property type="entry name" value="NAD(P)_OxRdtase_dom_sf"/>
</dbReference>
<protein>
    <submittedName>
        <fullName evidence="3">Aldo/keto reductase</fullName>
    </submittedName>
</protein>